<proteinExistence type="predicted"/>
<reference evidence="1 2" key="1">
    <citation type="submission" date="2020-02" db="EMBL/GenBank/DDBJ databases">
        <authorList>
            <person name="Olsen N.S."/>
            <person name="Forero-Junco L."/>
            <person name="Kot W."/>
            <person name="Hansen L.H."/>
        </authorList>
    </citation>
    <scope>NUCLEOTIDE SEQUENCE [LARGE SCALE GENOMIC DNA]</scope>
</reference>
<dbReference type="Proteomes" id="UP000503322">
    <property type="component" value="Segment"/>
</dbReference>
<sequence length="87" mass="9622">MNLSGAAIDVLYQLFWFGPREAGEIPSKSGELELLSNGLCERLDLISTPKGKDTHLCVLTPNGYIQCRALFVHSNKQETKSCHQTSN</sequence>
<name>A0A6G8RLW9_9CAUD</name>
<evidence type="ECO:0000313" key="1">
    <source>
        <dbReference type="EMBL" id="QIO02359.1"/>
    </source>
</evidence>
<evidence type="ECO:0000313" key="2">
    <source>
        <dbReference type="Proteomes" id="UP000503322"/>
    </source>
</evidence>
<protein>
    <submittedName>
        <fullName evidence="1">Uncharacterized protein</fullName>
    </submittedName>
</protein>
<gene>
    <name evidence="1" type="ORF">allotria_24</name>
</gene>
<accession>A0A6G8RLW9</accession>
<dbReference type="EMBL" id="MT074471">
    <property type="protein sequence ID" value="QIO02359.1"/>
    <property type="molecule type" value="Genomic_DNA"/>
</dbReference>
<keyword evidence="2" id="KW-1185">Reference proteome</keyword>
<organism evidence="1 2">
    <name type="scientific">Salmonella phage allotria</name>
    <dbReference type="NCBI Taxonomy" id="2713274"/>
    <lineage>
        <taxon>Viruses</taxon>
        <taxon>Duplodnaviria</taxon>
        <taxon>Heunggongvirae</taxon>
        <taxon>Uroviricota</taxon>
        <taxon>Caudoviricetes</taxon>
        <taxon>Pantevenvirales</taxon>
        <taxon>Ackermannviridae</taxon>
        <taxon>Cvivirinae</taxon>
        <taxon>Kuttervirus</taxon>
        <taxon>Kuttervirus allotria</taxon>
    </lineage>
</organism>